<protein>
    <recommendedName>
        <fullName evidence="4">Secreted protein</fullName>
    </recommendedName>
</protein>
<dbReference type="AlphaFoldDB" id="A0AAV7XBJ1"/>
<organism evidence="2 3">
    <name type="scientific">Megalurothrips usitatus</name>
    <name type="common">bean blossom thrips</name>
    <dbReference type="NCBI Taxonomy" id="439358"/>
    <lineage>
        <taxon>Eukaryota</taxon>
        <taxon>Metazoa</taxon>
        <taxon>Ecdysozoa</taxon>
        <taxon>Arthropoda</taxon>
        <taxon>Hexapoda</taxon>
        <taxon>Insecta</taxon>
        <taxon>Pterygota</taxon>
        <taxon>Neoptera</taxon>
        <taxon>Paraneoptera</taxon>
        <taxon>Thysanoptera</taxon>
        <taxon>Terebrantia</taxon>
        <taxon>Thripoidea</taxon>
        <taxon>Thripidae</taxon>
        <taxon>Megalurothrips</taxon>
    </lineage>
</organism>
<evidence type="ECO:0000256" key="1">
    <source>
        <dbReference type="SAM" id="MobiDB-lite"/>
    </source>
</evidence>
<feature type="compositionally biased region" description="Polar residues" evidence="1">
    <location>
        <begin position="32"/>
        <end position="44"/>
    </location>
</feature>
<proteinExistence type="predicted"/>
<keyword evidence="3" id="KW-1185">Reference proteome</keyword>
<comment type="caution">
    <text evidence="2">The sequence shown here is derived from an EMBL/GenBank/DDBJ whole genome shotgun (WGS) entry which is preliminary data.</text>
</comment>
<feature type="region of interest" description="Disordered" evidence="1">
    <location>
        <begin position="25"/>
        <end position="44"/>
    </location>
</feature>
<sequence>MLVISVLYILIGLRLRRSRRALAARRHSASSTGSVRATSASSTHSQARVIRMLGEYEQCSSVFSNPVCVFLYLLFRVAVW</sequence>
<accession>A0AAV7XBJ1</accession>
<evidence type="ECO:0008006" key="4">
    <source>
        <dbReference type="Google" id="ProtNLM"/>
    </source>
</evidence>
<dbReference type="EMBL" id="JAPTSV010000012">
    <property type="protein sequence ID" value="KAJ1522062.1"/>
    <property type="molecule type" value="Genomic_DNA"/>
</dbReference>
<reference evidence="2" key="1">
    <citation type="submission" date="2022-12" db="EMBL/GenBank/DDBJ databases">
        <title>Chromosome-level genome assembly of the bean flower thrips Megalurothrips usitatus.</title>
        <authorList>
            <person name="Ma L."/>
            <person name="Liu Q."/>
            <person name="Li H."/>
            <person name="Cai W."/>
        </authorList>
    </citation>
    <scope>NUCLEOTIDE SEQUENCE</scope>
    <source>
        <strain evidence="2">Cailab_2022a</strain>
    </source>
</reference>
<name>A0AAV7XBJ1_9NEOP</name>
<dbReference type="Proteomes" id="UP001075354">
    <property type="component" value="Chromosome 12"/>
</dbReference>
<evidence type="ECO:0000313" key="2">
    <source>
        <dbReference type="EMBL" id="KAJ1522062.1"/>
    </source>
</evidence>
<evidence type="ECO:0000313" key="3">
    <source>
        <dbReference type="Proteomes" id="UP001075354"/>
    </source>
</evidence>
<gene>
    <name evidence="2" type="ORF">ONE63_002377</name>
</gene>